<protein>
    <submittedName>
        <fullName evidence="1">Uncharacterized protein</fullName>
    </submittedName>
</protein>
<keyword evidence="2" id="KW-1185">Reference proteome</keyword>
<dbReference type="PANTHER" id="PTHR36397:SF1">
    <property type="entry name" value="OS04G0482900 PROTEIN"/>
    <property type="match status" value="1"/>
</dbReference>
<evidence type="ECO:0000313" key="1">
    <source>
        <dbReference type="EMBL" id="KAG0592712.1"/>
    </source>
</evidence>
<name>A0A8T0JCF0_CERPU</name>
<proteinExistence type="predicted"/>
<dbReference type="PANTHER" id="PTHR36397">
    <property type="entry name" value="OSJNBA0081L15.1 PROTEIN"/>
    <property type="match status" value="1"/>
</dbReference>
<organism evidence="1 2">
    <name type="scientific">Ceratodon purpureus</name>
    <name type="common">Fire moss</name>
    <name type="synonym">Dicranum purpureum</name>
    <dbReference type="NCBI Taxonomy" id="3225"/>
    <lineage>
        <taxon>Eukaryota</taxon>
        <taxon>Viridiplantae</taxon>
        <taxon>Streptophyta</taxon>
        <taxon>Embryophyta</taxon>
        <taxon>Bryophyta</taxon>
        <taxon>Bryophytina</taxon>
        <taxon>Bryopsida</taxon>
        <taxon>Dicranidae</taxon>
        <taxon>Pseudoditrichales</taxon>
        <taxon>Ditrichaceae</taxon>
        <taxon>Ceratodon</taxon>
    </lineage>
</organism>
<gene>
    <name evidence="1" type="ORF">KC19_1G275200</name>
</gene>
<dbReference type="AlphaFoldDB" id="A0A8T0JCF0"/>
<sequence>MACGLSCPSPLHLGAAGSYSSVKGLSTSSSSSPAFSSSPAAVEIVCKKREWGERESFAPYYVTVVTPPPRNLGIHSLPPNTQCGETVEVKGEPYVVSGVTYRYHLRRGKYEPSEKRLDVQSLGRYFVNMYFDNLLETS</sequence>
<evidence type="ECO:0000313" key="2">
    <source>
        <dbReference type="Proteomes" id="UP000822688"/>
    </source>
</evidence>
<comment type="caution">
    <text evidence="1">The sequence shown here is derived from an EMBL/GenBank/DDBJ whole genome shotgun (WGS) entry which is preliminary data.</text>
</comment>
<accession>A0A8T0JCF0</accession>
<reference evidence="1" key="1">
    <citation type="submission" date="2020-06" db="EMBL/GenBank/DDBJ databases">
        <title>WGS assembly of Ceratodon purpureus strain R40.</title>
        <authorList>
            <person name="Carey S.B."/>
            <person name="Jenkins J."/>
            <person name="Shu S."/>
            <person name="Lovell J.T."/>
            <person name="Sreedasyam A."/>
            <person name="Maumus F."/>
            <person name="Tiley G.P."/>
            <person name="Fernandez-Pozo N."/>
            <person name="Barry K."/>
            <person name="Chen C."/>
            <person name="Wang M."/>
            <person name="Lipzen A."/>
            <person name="Daum C."/>
            <person name="Saski C.A."/>
            <person name="Payton A.C."/>
            <person name="Mcbreen J.C."/>
            <person name="Conrad R.E."/>
            <person name="Kollar L.M."/>
            <person name="Olsson S."/>
            <person name="Huttunen S."/>
            <person name="Landis J.B."/>
            <person name="Wickett N.J."/>
            <person name="Johnson M.G."/>
            <person name="Rensing S.A."/>
            <person name="Grimwood J."/>
            <person name="Schmutz J."/>
            <person name="Mcdaniel S.F."/>
        </authorList>
    </citation>
    <scope>NUCLEOTIDE SEQUENCE</scope>
    <source>
        <strain evidence="1">R40</strain>
    </source>
</reference>
<dbReference type="Proteomes" id="UP000822688">
    <property type="component" value="Chromosome 1"/>
</dbReference>
<dbReference type="EMBL" id="CM026421">
    <property type="protein sequence ID" value="KAG0592712.1"/>
    <property type="molecule type" value="Genomic_DNA"/>
</dbReference>
<dbReference type="OrthoDB" id="4237at2759"/>